<evidence type="ECO:0000256" key="7">
    <source>
        <dbReference type="ARBA" id="ARBA00023209"/>
    </source>
</evidence>
<dbReference type="PRINTS" id="PR00077">
    <property type="entry name" value="GPDHDRGNASE"/>
</dbReference>
<reference evidence="20 21" key="1">
    <citation type="submission" date="2017-09" db="EMBL/GenBank/DDBJ databases">
        <title>Depth-based differentiation of microbial function through sediment-hosted aquifers and enrichment of novel symbionts in the deep terrestrial subsurface.</title>
        <authorList>
            <person name="Probst A.J."/>
            <person name="Ladd B."/>
            <person name="Jarett J.K."/>
            <person name="Geller-Mcgrath D.E."/>
            <person name="Sieber C.M."/>
            <person name="Emerson J.B."/>
            <person name="Anantharaman K."/>
            <person name="Thomas B.C."/>
            <person name="Malmstrom R."/>
            <person name="Stieglmeier M."/>
            <person name="Klingl A."/>
            <person name="Woyke T."/>
            <person name="Ryan C.M."/>
            <person name="Banfield J.F."/>
        </authorList>
    </citation>
    <scope>NUCLEOTIDE SEQUENCE [LARGE SCALE GENOMIC DNA]</scope>
    <source>
        <strain evidence="20">CG11_big_fil_rev_8_21_14_0_20_42_13</strain>
    </source>
</reference>
<dbReference type="Gene3D" id="3.40.50.720">
    <property type="entry name" value="NAD(P)-binding Rossmann-like Domain"/>
    <property type="match status" value="1"/>
</dbReference>
<feature type="binding site" evidence="13">
    <location>
        <position position="140"/>
    </location>
    <ligand>
        <name>NADPH</name>
        <dbReference type="ChEBI" id="CHEBI:57783"/>
    </ligand>
</feature>
<feature type="binding site" evidence="13">
    <location>
        <position position="14"/>
    </location>
    <ligand>
        <name>NADPH</name>
        <dbReference type="ChEBI" id="CHEBI:57783"/>
    </ligand>
</feature>
<feature type="binding site" evidence="13">
    <location>
        <position position="279"/>
    </location>
    <ligand>
        <name>NADPH</name>
        <dbReference type="ChEBI" id="CHEBI:57783"/>
    </ligand>
</feature>
<feature type="binding site" evidence="13">
    <location>
        <position position="108"/>
    </location>
    <ligand>
        <name>NADPH</name>
        <dbReference type="ChEBI" id="CHEBI:57783"/>
    </ligand>
</feature>
<sequence>MKIDKITVLGDGGWGTTLSMLLAEKGFGLTLWTVSSEYAGYLNRTRRNVKFLPDFTIPRRIKITSDLTEALCGAKVVVLAIPSQYLRGVLDRIEPEDLRDKFIVSAVKGIENNTLMRMSEVIRDVWGNFRVSVLSGPTIAVEVARKIPTAAVIASGDAKTAEILQNVFFTDRFRVYKNNDLIGVELGGSIKNIIAIACGICDGLKFGTNTTAALLARGLAEMSRLGVAMGARAHTFYGISGLGDLATTCASKYSRNRGVGEKVGRGKKLKDIISRMNMVAEGVPTVKSAYELSKKYKVDMPITKEVYAVLYKNKSPLRAVDDLMKRRMKEE</sequence>
<dbReference type="PANTHER" id="PTHR11728:SF1">
    <property type="entry name" value="GLYCEROL-3-PHOSPHATE DEHYDROGENASE [NAD(+)] 2, CHLOROPLASTIC"/>
    <property type="match status" value="1"/>
</dbReference>
<feature type="binding site" evidence="13">
    <location>
        <position position="256"/>
    </location>
    <ligand>
        <name>sn-glycerol 3-phosphate</name>
        <dbReference type="ChEBI" id="CHEBI:57597"/>
    </ligand>
</feature>
<dbReference type="GO" id="GO:0046167">
    <property type="term" value="P:glycerol-3-phosphate biosynthetic process"/>
    <property type="evidence" value="ECO:0007669"/>
    <property type="project" value="UniProtKB-UniRule"/>
</dbReference>
<accession>A0A2H0M1Z0</accession>
<comment type="pathway">
    <text evidence="13">Membrane lipid metabolism; glycerophospholipid metabolism.</text>
</comment>
<dbReference type="GO" id="GO:0051287">
    <property type="term" value="F:NAD binding"/>
    <property type="evidence" value="ECO:0007669"/>
    <property type="project" value="InterPro"/>
</dbReference>
<feature type="binding site" evidence="13">
    <location>
        <position position="255"/>
    </location>
    <ligand>
        <name>sn-glycerol 3-phosphate</name>
        <dbReference type="ChEBI" id="CHEBI:57597"/>
    </ligand>
</feature>
<gene>
    <name evidence="13 20" type="primary">gpsA</name>
    <name evidence="20" type="ORF">COV72_01470</name>
</gene>
<evidence type="ECO:0000259" key="18">
    <source>
        <dbReference type="Pfam" id="PF01210"/>
    </source>
</evidence>
<feature type="active site" description="Proton acceptor" evidence="13 14">
    <location>
        <position position="191"/>
    </location>
</feature>
<keyword evidence="8 13" id="KW-1208">Phospholipid metabolism</keyword>
<evidence type="ECO:0000256" key="2">
    <source>
        <dbReference type="ARBA" id="ARBA00022516"/>
    </source>
</evidence>
<evidence type="ECO:0000256" key="3">
    <source>
        <dbReference type="ARBA" id="ARBA00022857"/>
    </source>
</evidence>
<keyword evidence="13" id="KW-0547">Nucleotide-binding</keyword>
<keyword evidence="6 13" id="KW-0443">Lipid metabolism</keyword>
<dbReference type="GO" id="GO:0046168">
    <property type="term" value="P:glycerol-3-phosphate catabolic process"/>
    <property type="evidence" value="ECO:0007669"/>
    <property type="project" value="InterPro"/>
</dbReference>
<evidence type="ECO:0000256" key="16">
    <source>
        <dbReference type="PIRSR" id="PIRSR000114-3"/>
    </source>
</evidence>
<feature type="binding site" evidence="16">
    <location>
        <position position="140"/>
    </location>
    <ligand>
        <name>NAD(+)</name>
        <dbReference type="ChEBI" id="CHEBI:57540"/>
    </ligand>
</feature>
<dbReference type="PANTHER" id="PTHR11728">
    <property type="entry name" value="GLYCEROL-3-PHOSPHATE DEHYDROGENASE"/>
    <property type="match status" value="1"/>
</dbReference>
<dbReference type="SUPFAM" id="SSF51735">
    <property type="entry name" value="NAD(P)-binding Rossmann-fold domains"/>
    <property type="match status" value="1"/>
</dbReference>
<dbReference type="InterPro" id="IPR006168">
    <property type="entry name" value="G3P_DH_NAD-dep"/>
</dbReference>
<dbReference type="InterPro" id="IPR013328">
    <property type="entry name" value="6PGD_dom2"/>
</dbReference>
<evidence type="ECO:0000256" key="17">
    <source>
        <dbReference type="RuleBase" id="RU000437"/>
    </source>
</evidence>
<feature type="binding site" evidence="13">
    <location>
        <position position="244"/>
    </location>
    <ligand>
        <name>sn-glycerol 3-phosphate</name>
        <dbReference type="ChEBI" id="CHEBI:57597"/>
    </ligand>
</feature>
<feature type="binding site" evidence="15">
    <location>
        <position position="108"/>
    </location>
    <ligand>
        <name>substrate</name>
    </ligand>
</feature>
<dbReference type="InterPro" id="IPR036291">
    <property type="entry name" value="NAD(P)-bd_dom_sf"/>
</dbReference>
<dbReference type="InterPro" id="IPR008927">
    <property type="entry name" value="6-PGluconate_DH-like_C_sf"/>
</dbReference>
<dbReference type="GO" id="GO:0005975">
    <property type="term" value="P:carbohydrate metabolic process"/>
    <property type="evidence" value="ECO:0007669"/>
    <property type="project" value="InterPro"/>
</dbReference>
<comment type="catalytic activity">
    <reaction evidence="9">
        <text>sn-glycerol 3-phosphate + NADP(+) = dihydroxyacetone phosphate + NADPH + H(+)</text>
        <dbReference type="Rhea" id="RHEA:11096"/>
        <dbReference type="ChEBI" id="CHEBI:15378"/>
        <dbReference type="ChEBI" id="CHEBI:57597"/>
        <dbReference type="ChEBI" id="CHEBI:57642"/>
        <dbReference type="ChEBI" id="CHEBI:57783"/>
        <dbReference type="ChEBI" id="CHEBI:58349"/>
        <dbReference type="EC" id="1.1.1.94"/>
    </reaction>
    <physiologicalReaction direction="right-to-left" evidence="9">
        <dbReference type="Rhea" id="RHEA:11098"/>
    </physiologicalReaction>
</comment>
<feature type="binding site" evidence="15">
    <location>
        <begin position="255"/>
        <end position="256"/>
    </location>
    <ligand>
        <name>substrate</name>
    </ligand>
</feature>
<evidence type="ECO:0000256" key="14">
    <source>
        <dbReference type="PIRSR" id="PIRSR000114-1"/>
    </source>
</evidence>
<evidence type="ECO:0000256" key="12">
    <source>
        <dbReference type="ARBA" id="ARBA00080511"/>
    </source>
</evidence>
<feature type="domain" description="Glycerol-3-phosphate dehydrogenase NAD-dependent N-terminal" evidence="18">
    <location>
        <begin position="5"/>
        <end position="160"/>
    </location>
</feature>
<dbReference type="InterPro" id="IPR011128">
    <property type="entry name" value="G3P_DH_NAD-dep_N"/>
</dbReference>
<keyword evidence="7 13" id="KW-0594">Phospholipid biosynthesis</keyword>
<dbReference type="SUPFAM" id="SSF48179">
    <property type="entry name" value="6-phosphogluconate dehydrogenase C-terminal domain-like"/>
    <property type="match status" value="1"/>
</dbReference>
<evidence type="ECO:0000256" key="15">
    <source>
        <dbReference type="PIRSR" id="PIRSR000114-2"/>
    </source>
</evidence>
<dbReference type="GO" id="GO:0005829">
    <property type="term" value="C:cytosol"/>
    <property type="evidence" value="ECO:0007669"/>
    <property type="project" value="TreeGrafter"/>
</dbReference>
<dbReference type="AlphaFoldDB" id="A0A2H0M1Z0"/>
<evidence type="ECO:0000313" key="20">
    <source>
        <dbReference type="EMBL" id="PIQ89745.1"/>
    </source>
</evidence>
<dbReference type="EC" id="1.1.1.94" evidence="10 13"/>
<name>A0A2H0M1Z0_9BACT</name>
<feature type="binding site" evidence="13">
    <location>
        <position position="255"/>
    </location>
    <ligand>
        <name>NADPH</name>
        <dbReference type="ChEBI" id="CHEBI:57783"/>
    </ligand>
</feature>
<dbReference type="PROSITE" id="PS00957">
    <property type="entry name" value="NAD_G3PDH"/>
    <property type="match status" value="1"/>
</dbReference>
<evidence type="ECO:0000256" key="10">
    <source>
        <dbReference type="ARBA" id="ARBA00066687"/>
    </source>
</evidence>
<evidence type="ECO:0000256" key="5">
    <source>
        <dbReference type="ARBA" id="ARBA00023027"/>
    </source>
</evidence>
<feature type="binding site" evidence="16">
    <location>
        <begin position="10"/>
        <end position="15"/>
    </location>
    <ligand>
        <name>NAD(+)</name>
        <dbReference type="ChEBI" id="CHEBI:57540"/>
    </ligand>
</feature>
<dbReference type="Proteomes" id="UP000229641">
    <property type="component" value="Unassembled WGS sequence"/>
</dbReference>
<dbReference type="NCBIfam" id="NF000942">
    <property type="entry name" value="PRK00094.1-4"/>
    <property type="match status" value="1"/>
</dbReference>
<feature type="binding site" evidence="13">
    <location>
        <position position="136"/>
    </location>
    <ligand>
        <name>sn-glycerol 3-phosphate</name>
        <dbReference type="ChEBI" id="CHEBI:57597"/>
    </ligand>
</feature>
<evidence type="ECO:0000256" key="9">
    <source>
        <dbReference type="ARBA" id="ARBA00052716"/>
    </source>
</evidence>
<dbReference type="Gene3D" id="1.10.1040.10">
    <property type="entry name" value="N-(1-d-carboxylethyl)-l-norvaline Dehydrogenase, domain 2"/>
    <property type="match status" value="1"/>
</dbReference>
<feature type="binding site" evidence="13">
    <location>
        <position position="254"/>
    </location>
    <ligand>
        <name>sn-glycerol 3-phosphate</name>
        <dbReference type="ChEBI" id="CHEBI:57597"/>
    </ligand>
</feature>
<dbReference type="NCBIfam" id="NF000940">
    <property type="entry name" value="PRK00094.1-2"/>
    <property type="match status" value="1"/>
</dbReference>
<dbReference type="FunFam" id="3.40.50.720:FF:000019">
    <property type="entry name" value="Glycerol-3-phosphate dehydrogenase [NAD(P)+]"/>
    <property type="match status" value="1"/>
</dbReference>
<dbReference type="FunFam" id="1.10.1040.10:FF:000001">
    <property type="entry name" value="Glycerol-3-phosphate dehydrogenase [NAD(P)+]"/>
    <property type="match status" value="1"/>
</dbReference>
<evidence type="ECO:0000256" key="11">
    <source>
        <dbReference type="ARBA" id="ARBA00069372"/>
    </source>
</evidence>
<protein>
    <recommendedName>
        <fullName evidence="11 13">Glycerol-3-phosphate dehydrogenase [NAD(P)+]</fullName>
        <ecNumber evidence="10 13">1.1.1.94</ecNumber>
    </recommendedName>
    <alternativeName>
        <fullName evidence="13">NAD(P)(+)-dependent glycerol-3-phosphate dehydrogenase</fullName>
    </alternativeName>
    <alternativeName>
        <fullName evidence="12 13">NAD(P)H-dependent dihydroxyacetone-phosphate reductase</fullName>
    </alternativeName>
</protein>
<evidence type="ECO:0000256" key="4">
    <source>
        <dbReference type="ARBA" id="ARBA00023002"/>
    </source>
</evidence>
<keyword evidence="13" id="KW-0963">Cytoplasm</keyword>
<feature type="binding site" evidence="16">
    <location>
        <position position="255"/>
    </location>
    <ligand>
        <name>NAD(+)</name>
        <dbReference type="ChEBI" id="CHEBI:57540"/>
    </ligand>
</feature>
<feature type="domain" description="Glycerol-3-phosphate dehydrogenase NAD-dependent C-terminal" evidence="19">
    <location>
        <begin position="180"/>
        <end position="320"/>
    </location>
</feature>
<evidence type="ECO:0000313" key="21">
    <source>
        <dbReference type="Proteomes" id="UP000229641"/>
    </source>
</evidence>
<dbReference type="Pfam" id="PF07479">
    <property type="entry name" value="NAD_Gly3P_dh_C"/>
    <property type="match status" value="1"/>
</dbReference>
<feature type="binding site" evidence="13">
    <location>
        <position position="138"/>
    </location>
    <ligand>
        <name>sn-glycerol 3-phosphate</name>
        <dbReference type="ChEBI" id="CHEBI:57597"/>
    </ligand>
</feature>
<dbReference type="HAMAP" id="MF_00394">
    <property type="entry name" value="NAD_Glyc3P_dehydrog"/>
    <property type="match status" value="1"/>
</dbReference>
<feature type="binding site" evidence="13">
    <location>
        <position position="108"/>
    </location>
    <ligand>
        <name>sn-glycerol 3-phosphate</name>
        <dbReference type="ChEBI" id="CHEBI:57597"/>
    </ligand>
</feature>
<keyword evidence="5 13" id="KW-0520">NAD</keyword>
<comment type="function">
    <text evidence="13">Catalyzes the reduction of the glycolytic intermediate dihydroxyacetone phosphate (DHAP) to sn-glycerol 3-phosphate (G3P), the key precursor for phospholipid synthesis.</text>
</comment>
<keyword evidence="4 13" id="KW-0560">Oxidoreductase</keyword>
<comment type="catalytic activity">
    <reaction evidence="13">
        <text>sn-glycerol 3-phosphate + NAD(+) = dihydroxyacetone phosphate + NADH + H(+)</text>
        <dbReference type="Rhea" id="RHEA:11092"/>
        <dbReference type="ChEBI" id="CHEBI:15378"/>
        <dbReference type="ChEBI" id="CHEBI:57540"/>
        <dbReference type="ChEBI" id="CHEBI:57597"/>
        <dbReference type="ChEBI" id="CHEBI:57642"/>
        <dbReference type="ChEBI" id="CHEBI:57945"/>
        <dbReference type="EC" id="1.1.1.94"/>
    </reaction>
</comment>
<dbReference type="Pfam" id="PF01210">
    <property type="entry name" value="NAD_Gly3P_dh_N"/>
    <property type="match status" value="1"/>
</dbReference>
<dbReference type="GO" id="GO:0006650">
    <property type="term" value="P:glycerophospholipid metabolic process"/>
    <property type="evidence" value="ECO:0007669"/>
    <property type="project" value="UniProtKB-UniRule"/>
</dbReference>
<evidence type="ECO:0000259" key="19">
    <source>
        <dbReference type="Pfam" id="PF07479"/>
    </source>
</evidence>
<comment type="subcellular location">
    <subcellularLocation>
        <location evidence="13">Cytoplasm</location>
    </subcellularLocation>
</comment>
<comment type="caution">
    <text evidence="20">The sequence shown here is derived from an EMBL/GenBank/DDBJ whole genome shotgun (WGS) entry which is preliminary data.</text>
</comment>
<dbReference type="GO" id="GO:0008654">
    <property type="term" value="P:phospholipid biosynthetic process"/>
    <property type="evidence" value="ECO:0007669"/>
    <property type="project" value="UniProtKB-KW"/>
</dbReference>
<comment type="caution">
    <text evidence="13">Lacks conserved residue(s) required for the propagation of feature annotation.</text>
</comment>
<comment type="similarity">
    <text evidence="1 13 17">Belongs to the NAD-dependent glycerol-3-phosphate dehydrogenase family.</text>
</comment>
<dbReference type="GO" id="GO:0141153">
    <property type="term" value="F:glycerol-3-phosphate dehydrogenase (NADP+) activity"/>
    <property type="evidence" value="ECO:0007669"/>
    <property type="project" value="RHEA"/>
</dbReference>
<evidence type="ECO:0000256" key="6">
    <source>
        <dbReference type="ARBA" id="ARBA00023098"/>
    </source>
</evidence>
<dbReference type="GO" id="GO:0141152">
    <property type="term" value="F:glycerol-3-phosphate dehydrogenase (NAD+) activity"/>
    <property type="evidence" value="ECO:0007669"/>
    <property type="project" value="RHEA"/>
</dbReference>
<proteinExistence type="inferred from homology"/>
<dbReference type="UniPathway" id="UPA00940"/>
<dbReference type="InterPro" id="IPR006109">
    <property type="entry name" value="G3P_DH_NAD-dep_C"/>
</dbReference>
<keyword evidence="2 13" id="KW-0444">Lipid biosynthesis</keyword>
<evidence type="ECO:0000256" key="1">
    <source>
        <dbReference type="ARBA" id="ARBA00011009"/>
    </source>
</evidence>
<evidence type="ECO:0000256" key="13">
    <source>
        <dbReference type="HAMAP-Rule" id="MF_00394"/>
    </source>
</evidence>
<organism evidence="20 21">
    <name type="scientific">Candidatus Ghiorseimicrobium undicola</name>
    <dbReference type="NCBI Taxonomy" id="1974746"/>
    <lineage>
        <taxon>Bacteria</taxon>
        <taxon>Pseudomonadati</taxon>
        <taxon>Candidatus Omnitrophota</taxon>
        <taxon>Candidatus Ghiorseimicrobium</taxon>
    </lineage>
</organism>
<keyword evidence="3 13" id="KW-0521">NADP</keyword>
<dbReference type="PIRSF" id="PIRSF000114">
    <property type="entry name" value="Glycerol-3-P_dh"/>
    <property type="match status" value="1"/>
</dbReference>
<evidence type="ECO:0000256" key="8">
    <source>
        <dbReference type="ARBA" id="ARBA00023264"/>
    </source>
</evidence>
<feature type="binding site" evidence="13">
    <location>
        <position position="191"/>
    </location>
    <ligand>
        <name>sn-glycerol 3-phosphate</name>
        <dbReference type="ChEBI" id="CHEBI:57597"/>
    </ligand>
</feature>
<feature type="binding site" evidence="13">
    <location>
        <position position="281"/>
    </location>
    <ligand>
        <name>NADPH</name>
        <dbReference type="ChEBI" id="CHEBI:57783"/>
    </ligand>
</feature>
<dbReference type="EMBL" id="PCWA01000016">
    <property type="protein sequence ID" value="PIQ89745.1"/>
    <property type="molecule type" value="Genomic_DNA"/>
</dbReference>